<dbReference type="GO" id="GO:0009055">
    <property type="term" value="F:electron transfer activity"/>
    <property type="evidence" value="ECO:0007669"/>
    <property type="project" value="InterPro"/>
</dbReference>
<evidence type="ECO:0000259" key="5">
    <source>
        <dbReference type="PROSITE" id="PS51007"/>
    </source>
</evidence>
<dbReference type="STRING" id="1548547.BA177_05550"/>
<evidence type="ECO:0000256" key="2">
    <source>
        <dbReference type="ARBA" id="ARBA00022723"/>
    </source>
</evidence>
<dbReference type="KEGG" id="woc:BA177_05550"/>
<keyword evidence="2 4" id="KW-0479">Metal-binding</keyword>
<keyword evidence="1 4" id="KW-0349">Heme</keyword>
<reference evidence="6 7" key="1">
    <citation type="submission" date="2016-06" db="EMBL/GenBank/DDBJ databases">
        <title>Complete genome sequence of a deep-branching marine Gamma Proteobacterium Woeseia oceani type strain XK5.</title>
        <authorList>
            <person name="Mu D."/>
            <person name="Du Z."/>
        </authorList>
    </citation>
    <scope>NUCLEOTIDE SEQUENCE [LARGE SCALE GENOMIC DNA]</scope>
    <source>
        <strain evidence="6 7">XK5</strain>
    </source>
</reference>
<dbReference type="InterPro" id="IPR036909">
    <property type="entry name" value="Cyt_c-like_dom_sf"/>
</dbReference>
<evidence type="ECO:0000256" key="1">
    <source>
        <dbReference type="ARBA" id="ARBA00022617"/>
    </source>
</evidence>
<dbReference type="SUPFAM" id="SSF46626">
    <property type="entry name" value="Cytochrome c"/>
    <property type="match status" value="1"/>
</dbReference>
<organism evidence="6 7">
    <name type="scientific">Woeseia oceani</name>
    <dbReference type="NCBI Taxonomy" id="1548547"/>
    <lineage>
        <taxon>Bacteria</taxon>
        <taxon>Pseudomonadati</taxon>
        <taxon>Pseudomonadota</taxon>
        <taxon>Gammaproteobacteria</taxon>
        <taxon>Woeseiales</taxon>
        <taxon>Woeseiaceae</taxon>
        <taxon>Woeseia</taxon>
    </lineage>
</organism>
<evidence type="ECO:0000256" key="3">
    <source>
        <dbReference type="ARBA" id="ARBA00023004"/>
    </source>
</evidence>
<proteinExistence type="predicted"/>
<gene>
    <name evidence="6" type="ORF">BA177_05550</name>
</gene>
<dbReference type="InterPro" id="IPR009056">
    <property type="entry name" value="Cyt_c-like_dom"/>
</dbReference>
<protein>
    <recommendedName>
        <fullName evidence="5">Cytochrome c domain-containing protein</fullName>
    </recommendedName>
</protein>
<dbReference type="PROSITE" id="PS51257">
    <property type="entry name" value="PROKAR_LIPOPROTEIN"/>
    <property type="match status" value="1"/>
</dbReference>
<dbReference type="AlphaFoldDB" id="A0A193LE04"/>
<feature type="domain" description="Cytochrome c" evidence="5">
    <location>
        <begin position="34"/>
        <end position="136"/>
    </location>
</feature>
<sequence>MPRTSLPVMMAALLMLSACDRDMMSEVGFRLPEGDAVAGRESFLYMQCNQCHTVYGEDLPAIPFEEPPYVTLGGPVTKVKTYGELITAIINPSHELAEGYAEEQVSQDGESNMYVYNRYMTVQELIDIVMFLQPHYDVVVPEYHYRVYPRR</sequence>
<evidence type="ECO:0000313" key="6">
    <source>
        <dbReference type="EMBL" id="ANO50742.1"/>
    </source>
</evidence>
<dbReference type="Proteomes" id="UP000092695">
    <property type="component" value="Chromosome"/>
</dbReference>
<dbReference type="RefSeq" id="WP_068613946.1">
    <property type="nucleotide sequence ID" value="NZ_CP016268.1"/>
</dbReference>
<dbReference type="Gene3D" id="1.10.760.10">
    <property type="entry name" value="Cytochrome c-like domain"/>
    <property type="match status" value="1"/>
</dbReference>
<dbReference type="GO" id="GO:0020037">
    <property type="term" value="F:heme binding"/>
    <property type="evidence" value="ECO:0007669"/>
    <property type="project" value="InterPro"/>
</dbReference>
<accession>A0A193LE04</accession>
<name>A0A193LE04_9GAMM</name>
<dbReference type="GO" id="GO:0046872">
    <property type="term" value="F:metal ion binding"/>
    <property type="evidence" value="ECO:0007669"/>
    <property type="project" value="UniProtKB-KW"/>
</dbReference>
<evidence type="ECO:0000313" key="7">
    <source>
        <dbReference type="Proteomes" id="UP000092695"/>
    </source>
</evidence>
<keyword evidence="7" id="KW-1185">Reference proteome</keyword>
<dbReference type="OrthoDB" id="8480010at2"/>
<dbReference type="PROSITE" id="PS51007">
    <property type="entry name" value="CYTC"/>
    <property type="match status" value="1"/>
</dbReference>
<evidence type="ECO:0000256" key="4">
    <source>
        <dbReference type="PROSITE-ProRule" id="PRU00433"/>
    </source>
</evidence>
<dbReference type="EMBL" id="CP016268">
    <property type="protein sequence ID" value="ANO50742.1"/>
    <property type="molecule type" value="Genomic_DNA"/>
</dbReference>
<keyword evidence="3 4" id="KW-0408">Iron</keyword>